<feature type="region of interest" description="Disordered" evidence="1">
    <location>
        <begin position="1"/>
        <end position="22"/>
    </location>
</feature>
<dbReference type="EMBL" id="GBXM01054665">
    <property type="protein sequence ID" value="JAH53912.1"/>
    <property type="molecule type" value="Transcribed_RNA"/>
</dbReference>
<evidence type="ECO:0000313" key="2">
    <source>
        <dbReference type="EMBL" id="JAH53912.1"/>
    </source>
</evidence>
<dbReference type="AlphaFoldDB" id="A0A0E9TKC8"/>
<reference evidence="2" key="1">
    <citation type="submission" date="2014-11" db="EMBL/GenBank/DDBJ databases">
        <authorList>
            <person name="Amaro Gonzalez C."/>
        </authorList>
    </citation>
    <scope>NUCLEOTIDE SEQUENCE</scope>
</reference>
<sequence>MVRNGAWLLGESTSGGNRSDVLNPENDHITIKTIKTRFLISNYLFSQIKC</sequence>
<accession>A0A0E9TKC8</accession>
<evidence type="ECO:0000256" key="1">
    <source>
        <dbReference type="SAM" id="MobiDB-lite"/>
    </source>
</evidence>
<name>A0A0E9TKC8_ANGAN</name>
<protein>
    <submittedName>
        <fullName evidence="2">Uncharacterized protein</fullName>
    </submittedName>
</protein>
<reference evidence="2" key="2">
    <citation type="journal article" date="2015" name="Fish Shellfish Immunol.">
        <title>Early steps in the European eel (Anguilla anguilla)-Vibrio vulnificus interaction in the gills: Role of the RtxA13 toxin.</title>
        <authorList>
            <person name="Callol A."/>
            <person name="Pajuelo D."/>
            <person name="Ebbesson L."/>
            <person name="Teles M."/>
            <person name="MacKenzie S."/>
            <person name="Amaro C."/>
        </authorList>
    </citation>
    <scope>NUCLEOTIDE SEQUENCE</scope>
</reference>
<proteinExistence type="predicted"/>
<organism evidence="2">
    <name type="scientific">Anguilla anguilla</name>
    <name type="common">European freshwater eel</name>
    <name type="synonym">Muraena anguilla</name>
    <dbReference type="NCBI Taxonomy" id="7936"/>
    <lineage>
        <taxon>Eukaryota</taxon>
        <taxon>Metazoa</taxon>
        <taxon>Chordata</taxon>
        <taxon>Craniata</taxon>
        <taxon>Vertebrata</taxon>
        <taxon>Euteleostomi</taxon>
        <taxon>Actinopterygii</taxon>
        <taxon>Neopterygii</taxon>
        <taxon>Teleostei</taxon>
        <taxon>Anguilliformes</taxon>
        <taxon>Anguillidae</taxon>
        <taxon>Anguilla</taxon>
    </lineage>
</organism>